<keyword evidence="2" id="KW-1185">Reference proteome</keyword>
<evidence type="ECO:0000313" key="2">
    <source>
        <dbReference type="Proteomes" id="UP000571701"/>
    </source>
</evidence>
<organism evidence="1 2">
    <name type="scientific">Vibrio marinisediminis</name>
    <dbReference type="NCBI Taxonomy" id="2758441"/>
    <lineage>
        <taxon>Bacteria</taxon>
        <taxon>Pseudomonadati</taxon>
        <taxon>Pseudomonadota</taxon>
        <taxon>Gammaproteobacteria</taxon>
        <taxon>Vibrionales</taxon>
        <taxon>Vibrionaceae</taxon>
        <taxon>Vibrio</taxon>
    </lineage>
</organism>
<gene>
    <name evidence="1" type="ORF">H2O73_20105</name>
</gene>
<dbReference type="Proteomes" id="UP000571701">
    <property type="component" value="Unassembled WGS sequence"/>
</dbReference>
<dbReference type="AlphaFoldDB" id="A0A7W2FUU2"/>
<dbReference type="RefSeq" id="WP_182110705.1">
    <property type="nucleotide sequence ID" value="NZ_JACFYF010000032.1"/>
</dbReference>
<accession>A0A7W2FUU2</accession>
<dbReference type="EMBL" id="JACFYF010000032">
    <property type="protein sequence ID" value="MBA5764669.1"/>
    <property type="molecule type" value="Genomic_DNA"/>
</dbReference>
<sequence length="97" mass="11548">MHEYYKLKSRIKDILIERGYKEVKPDTDLDYCGSMYSIYALGNYRFMIQWDGEEGFGLVEYWEHDSWKLLEPIVPEGFKDAFDSNLEALCISVQRHL</sequence>
<reference evidence="1 2" key="1">
    <citation type="submission" date="2020-07" db="EMBL/GenBank/DDBJ databases">
        <title>Vibrio marinisediminis sp. nov., isolated from marine sediment.</title>
        <authorList>
            <person name="Ji X."/>
        </authorList>
    </citation>
    <scope>NUCLEOTIDE SEQUENCE [LARGE SCALE GENOMIC DNA]</scope>
    <source>
        <strain evidence="1 2">404</strain>
    </source>
</reference>
<comment type="caution">
    <text evidence="1">The sequence shown here is derived from an EMBL/GenBank/DDBJ whole genome shotgun (WGS) entry which is preliminary data.</text>
</comment>
<protein>
    <submittedName>
        <fullName evidence="1">Uncharacterized protein</fullName>
    </submittedName>
</protein>
<name>A0A7W2FUU2_9VIBR</name>
<evidence type="ECO:0000313" key="1">
    <source>
        <dbReference type="EMBL" id="MBA5764669.1"/>
    </source>
</evidence>
<proteinExistence type="predicted"/>